<feature type="compositionally biased region" description="Low complexity" evidence="10">
    <location>
        <begin position="423"/>
        <end position="437"/>
    </location>
</feature>
<evidence type="ECO:0000256" key="3">
    <source>
        <dbReference type="ARBA" id="ARBA00022801"/>
    </source>
</evidence>
<dbReference type="EC" id="3.1.3.16" evidence="2 9"/>
<dbReference type="PANTHER" id="PTHR23081:SF36">
    <property type="entry name" value="RNA POLYMERASE II SUBUNIT A C-TERMINAL DOMAIN PHOSPHATASE"/>
    <property type="match status" value="1"/>
</dbReference>
<reference evidence="14" key="1">
    <citation type="submission" date="2020-06" db="EMBL/GenBank/DDBJ databases">
        <title>A chromosome-scale genome assembly of Talaromyces rugulosus W13939.</title>
        <authorList>
            <person name="Wang B."/>
            <person name="Guo L."/>
            <person name="Ye K."/>
            <person name="Wang L."/>
        </authorList>
    </citation>
    <scope>NUCLEOTIDE SEQUENCE [LARGE SCALE GENOMIC DNA]</scope>
    <source>
        <strain evidence="14">W13939</strain>
    </source>
</reference>
<name>A0A7H8QS30_TALRU</name>
<gene>
    <name evidence="13" type="ORF">TRUGW13939_03901</name>
</gene>
<evidence type="ECO:0000256" key="7">
    <source>
        <dbReference type="ARBA" id="ARBA00047761"/>
    </source>
</evidence>
<dbReference type="InterPro" id="IPR004274">
    <property type="entry name" value="FCP1_dom"/>
</dbReference>
<dbReference type="SMART" id="SM00577">
    <property type="entry name" value="CPDc"/>
    <property type="match status" value="1"/>
</dbReference>
<comment type="catalytic activity">
    <reaction evidence="8 9">
        <text>O-phospho-L-threonyl-[protein] + H2O = L-threonyl-[protein] + phosphate</text>
        <dbReference type="Rhea" id="RHEA:47004"/>
        <dbReference type="Rhea" id="RHEA-COMP:11060"/>
        <dbReference type="Rhea" id="RHEA-COMP:11605"/>
        <dbReference type="ChEBI" id="CHEBI:15377"/>
        <dbReference type="ChEBI" id="CHEBI:30013"/>
        <dbReference type="ChEBI" id="CHEBI:43474"/>
        <dbReference type="ChEBI" id="CHEBI:61977"/>
        <dbReference type="EC" id="3.1.3.16"/>
    </reaction>
</comment>
<dbReference type="EMBL" id="CP055899">
    <property type="protein sequence ID" value="QKX56794.1"/>
    <property type="molecule type" value="Genomic_DNA"/>
</dbReference>
<comment type="subcellular location">
    <subcellularLocation>
        <location evidence="1 9">Nucleus</location>
    </subcellularLocation>
</comment>
<dbReference type="Gene3D" id="3.40.50.1000">
    <property type="entry name" value="HAD superfamily/HAD-like"/>
    <property type="match status" value="1"/>
</dbReference>
<evidence type="ECO:0000256" key="4">
    <source>
        <dbReference type="ARBA" id="ARBA00022912"/>
    </source>
</evidence>
<feature type="region of interest" description="Disordered" evidence="10">
    <location>
        <begin position="609"/>
        <end position="647"/>
    </location>
</feature>
<comment type="catalytic activity">
    <reaction evidence="7 9">
        <text>O-phospho-L-seryl-[protein] + H2O = L-seryl-[protein] + phosphate</text>
        <dbReference type="Rhea" id="RHEA:20629"/>
        <dbReference type="Rhea" id="RHEA-COMP:9863"/>
        <dbReference type="Rhea" id="RHEA-COMP:11604"/>
        <dbReference type="ChEBI" id="CHEBI:15377"/>
        <dbReference type="ChEBI" id="CHEBI:29999"/>
        <dbReference type="ChEBI" id="CHEBI:43474"/>
        <dbReference type="ChEBI" id="CHEBI:83421"/>
        <dbReference type="EC" id="3.1.3.16"/>
    </reaction>
</comment>
<feature type="domain" description="BRCT" evidence="11">
    <location>
        <begin position="516"/>
        <end position="609"/>
    </location>
</feature>
<dbReference type="GO" id="GO:0005634">
    <property type="term" value="C:nucleus"/>
    <property type="evidence" value="ECO:0007669"/>
    <property type="project" value="UniProtKB-SubCell"/>
</dbReference>
<dbReference type="RefSeq" id="XP_035342972.1">
    <property type="nucleotide sequence ID" value="XM_035487079.1"/>
</dbReference>
<feature type="domain" description="FCP1 homology" evidence="12">
    <location>
        <begin position="155"/>
        <end position="331"/>
    </location>
</feature>
<dbReference type="SUPFAM" id="SSF52113">
    <property type="entry name" value="BRCT domain"/>
    <property type="match status" value="1"/>
</dbReference>
<dbReference type="InterPro" id="IPR039189">
    <property type="entry name" value="Fcp1"/>
</dbReference>
<evidence type="ECO:0000256" key="10">
    <source>
        <dbReference type="SAM" id="MobiDB-lite"/>
    </source>
</evidence>
<dbReference type="KEGG" id="trg:TRUGW13939_03901"/>
<dbReference type="GeneID" id="55991403"/>
<dbReference type="PANTHER" id="PTHR23081">
    <property type="entry name" value="RNA POLYMERASE II CTD PHOSPHATASE"/>
    <property type="match status" value="1"/>
</dbReference>
<feature type="region of interest" description="Disordered" evidence="10">
    <location>
        <begin position="677"/>
        <end position="774"/>
    </location>
</feature>
<dbReference type="SMART" id="SM00292">
    <property type="entry name" value="BRCT"/>
    <property type="match status" value="1"/>
</dbReference>
<evidence type="ECO:0000256" key="1">
    <source>
        <dbReference type="ARBA" id="ARBA00004123"/>
    </source>
</evidence>
<feature type="compositionally biased region" description="Acidic residues" evidence="10">
    <location>
        <begin position="740"/>
        <end position="751"/>
    </location>
</feature>
<dbReference type="InterPro" id="IPR011947">
    <property type="entry name" value="FCP1_euk"/>
</dbReference>
<evidence type="ECO:0000256" key="9">
    <source>
        <dbReference type="RuleBase" id="RU366066"/>
    </source>
</evidence>
<dbReference type="Gene3D" id="3.40.50.10190">
    <property type="entry name" value="BRCT domain"/>
    <property type="match status" value="1"/>
</dbReference>
<proteinExistence type="predicted"/>
<sequence length="790" mass="88433">MLLQLPPSLHYPITVTSLLKRPGDTVERGDYLFWYVYKTTVIEGDGLGNDVQVEREFPIKFESSVDGEVVAWKVSKGDVIDEPVNVLEIDEPCAHEVQFGGMCAECGKDMTAATYNTDVMDSMRAPIQMTHDNTALTVSQREATRVEEDAKRRLLASRRLSLVVDLDQTIIHATVDPTVGEWKEDQDNPNHDAVKDVRAFQLTDDGPGMRGCWYYIKLRPGLESFLQNIAEIYELHIYTMGTRAYAQNIANIIDPERKLFGDRILSRDESGSLTAKNLQRLFPVDTKMVVIIDDRGDVWKWNPNLIKVSPYDFFVGIGDINSSFLPKKQDMTPGKGPAALKAKREKPAPVATAEHHVNGSTQAKDSEVSALEQLVTMGGGDNPMMLQEQTTLQEETIMHQVEDRPLLQKQKELDAEEDASSDSQAGAESESSMSSMEDSQESNRPKHHLLEDRDTELFHLQDRLERVHQEFFEEYDRRRNKAVGGRVSVLRGDRISRDRDVDLRVLPDIKSVMPQIKRKVLGGVVVVFSGVLPINTDLQNADISLWSKSFGVAISSRIGSRTTHLVAGRNRTAKVREATRYPKVKIVTTQWLVDSLVQWKRLDEEPYLVPVHPEDRGDPILGSSPGSKIDDSWLSSSEDGGMTFTDDEDMLKSSEYSAIGYDVDEQAAVHDELREFLGSDDDESESDADTTTSEAESVAVESRKRKRGSTDSEDDETVSSSLAHRIKTNRPSTLKQAVGQDDDDDNEEEAAADLAASQDAEQQATVENPDDDEDELEREMLAAFEGDYDE</sequence>
<dbReference type="PROSITE" id="PS50172">
    <property type="entry name" value="BRCT"/>
    <property type="match status" value="1"/>
</dbReference>
<dbReference type="OrthoDB" id="10249888at2759"/>
<dbReference type="PROSITE" id="PS50969">
    <property type="entry name" value="FCP1"/>
    <property type="match status" value="1"/>
</dbReference>
<dbReference type="InterPro" id="IPR036420">
    <property type="entry name" value="BRCT_dom_sf"/>
</dbReference>
<feature type="compositionally biased region" description="Acidic residues" evidence="10">
    <location>
        <begin position="678"/>
        <end position="688"/>
    </location>
</feature>
<keyword evidence="4" id="KW-0904">Protein phosphatase</keyword>
<comment type="function">
    <text evidence="9">This promotes the activity of RNA polymerase II.</text>
</comment>
<accession>A0A7H8QS30</accession>
<dbReference type="AlphaFoldDB" id="A0A7H8QS30"/>
<dbReference type="InterPro" id="IPR023214">
    <property type="entry name" value="HAD_sf"/>
</dbReference>
<evidence type="ECO:0000256" key="6">
    <source>
        <dbReference type="ARBA" id="ARBA00040602"/>
    </source>
</evidence>
<evidence type="ECO:0000256" key="2">
    <source>
        <dbReference type="ARBA" id="ARBA00013081"/>
    </source>
</evidence>
<dbReference type="Pfam" id="PF00533">
    <property type="entry name" value="BRCT"/>
    <property type="match status" value="1"/>
</dbReference>
<evidence type="ECO:0000259" key="12">
    <source>
        <dbReference type="PROSITE" id="PS50969"/>
    </source>
</evidence>
<dbReference type="InterPro" id="IPR001357">
    <property type="entry name" value="BRCT_dom"/>
</dbReference>
<dbReference type="Gene3D" id="1.10.287.10">
    <property type="entry name" value="S15/NS1, RNA-binding"/>
    <property type="match status" value="1"/>
</dbReference>
<dbReference type="Pfam" id="PF03031">
    <property type="entry name" value="NIF"/>
    <property type="match status" value="1"/>
</dbReference>
<dbReference type="SUPFAM" id="SSF56784">
    <property type="entry name" value="HAD-like"/>
    <property type="match status" value="1"/>
</dbReference>
<keyword evidence="5 9" id="KW-0539">Nucleus</keyword>
<protein>
    <recommendedName>
        <fullName evidence="6 9">RNA polymerase II subunit A C-terminal domain phosphatase</fullName>
        <ecNumber evidence="2 9">3.1.3.16</ecNumber>
    </recommendedName>
</protein>
<dbReference type="FunFam" id="3.40.50.1000:FF:000142">
    <property type="entry name" value="Similar to FCP1-like phosphatase"/>
    <property type="match status" value="1"/>
</dbReference>
<dbReference type="NCBIfam" id="TIGR02250">
    <property type="entry name" value="FCP1_euk"/>
    <property type="match status" value="1"/>
</dbReference>
<dbReference type="InterPro" id="IPR036412">
    <property type="entry name" value="HAD-like_sf"/>
</dbReference>
<evidence type="ECO:0000256" key="8">
    <source>
        <dbReference type="ARBA" id="ARBA00048336"/>
    </source>
</evidence>
<evidence type="ECO:0000259" key="11">
    <source>
        <dbReference type="PROSITE" id="PS50172"/>
    </source>
</evidence>
<evidence type="ECO:0000313" key="14">
    <source>
        <dbReference type="Proteomes" id="UP000509510"/>
    </source>
</evidence>
<feature type="compositionally biased region" description="Low complexity" evidence="10">
    <location>
        <begin position="752"/>
        <end position="764"/>
    </location>
</feature>
<organism evidence="13 14">
    <name type="scientific">Talaromyces rugulosus</name>
    <name type="common">Penicillium rugulosum</name>
    <dbReference type="NCBI Taxonomy" id="121627"/>
    <lineage>
        <taxon>Eukaryota</taxon>
        <taxon>Fungi</taxon>
        <taxon>Dikarya</taxon>
        <taxon>Ascomycota</taxon>
        <taxon>Pezizomycotina</taxon>
        <taxon>Eurotiomycetes</taxon>
        <taxon>Eurotiomycetidae</taxon>
        <taxon>Eurotiales</taxon>
        <taxon>Trichocomaceae</taxon>
        <taxon>Talaromyces</taxon>
        <taxon>Talaromyces sect. Islandici</taxon>
    </lineage>
</organism>
<keyword evidence="3 9" id="KW-0378">Hydrolase</keyword>
<dbReference type="CDD" id="cd07521">
    <property type="entry name" value="HAD_FCP1-like"/>
    <property type="match status" value="1"/>
</dbReference>
<keyword evidence="14" id="KW-1185">Reference proteome</keyword>
<evidence type="ECO:0000313" key="13">
    <source>
        <dbReference type="EMBL" id="QKX56794.1"/>
    </source>
</evidence>
<dbReference type="GO" id="GO:0008420">
    <property type="term" value="F:RNA polymerase II CTD heptapeptide repeat phosphatase activity"/>
    <property type="evidence" value="ECO:0007669"/>
    <property type="project" value="UniProtKB-UniRule"/>
</dbReference>
<dbReference type="Proteomes" id="UP000509510">
    <property type="component" value="Chromosome II"/>
</dbReference>
<dbReference type="FunFam" id="3.40.50.10190:FF:000049">
    <property type="entry name" value="RNA Polymerase II CTD phosphatase Fcp1"/>
    <property type="match status" value="1"/>
</dbReference>
<feature type="region of interest" description="Disordered" evidence="10">
    <location>
        <begin position="412"/>
        <end position="447"/>
    </location>
</feature>
<feature type="region of interest" description="Disordered" evidence="10">
    <location>
        <begin position="328"/>
        <end position="367"/>
    </location>
</feature>
<evidence type="ECO:0000256" key="5">
    <source>
        <dbReference type="ARBA" id="ARBA00023242"/>
    </source>
</evidence>